<dbReference type="EMBL" id="HAEG01001542">
    <property type="protein sequence ID" value="SBR65486.1"/>
    <property type="molecule type" value="Transcribed_RNA"/>
</dbReference>
<protein>
    <submittedName>
        <fullName evidence="1">Membrane guanylyl cyclase</fullName>
    </submittedName>
</protein>
<proteinExistence type="predicted"/>
<sequence>LQIFLCYGHRQRDVIPASSQDLPWQTEVSELCVGRSLGLQNNRLWVEDIPQRRWGGASLLLSAETTRGVHAA</sequence>
<accession>A0A1A8N9F5</accession>
<reference evidence="1" key="2">
    <citation type="submission" date="2016-06" db="EMBL/GenBank/DDBJ databases">
        <title>The genome of a short-lived fish provides insights into sex chromosome evolution and the genetic control of aging.</title>
        <authorList>
            <person name="Reichwald K."/>
            <person name="Felder M."/>
            <person name="Petzold A."/>
            <person name="Koch P."/>
            <person name="Groth M."/>
            <person name="Platzer M."/>
        </authorList>
    </citation>
    <scope>NUCLEOTIDE SEQUENCE</scope>
    <source>
        <tissue evidence="1">Brain</tissue>
    </source>
</reference>
<gene>
    <name evidence="1" type="primary">OLGC8</name>
</gene>
<feature type="non-terminal residue" evidence="1">
    <location>
        <position position="1"/>
    </location>
</feature>
<organism evidence="1">
    <name type="scientific">Nothobranchius pienaari</name>
    <dbReference type="NCBI Taxonomy" id="704102"/>
    <lineage>
        <taxon>Eukaryota</taxon>
        <taxon>Metazoa</taxon>
        <taxon>Chordata</taxon>
        <taxon>Craniata</taxon>
        <taxon>Vertebrata</taxon>
        <taxon>Euteleostomi</taxon>
        <taxon>Actinopterygii</taxon>
        <taxon>Neopterygii</taxon>
        <taxon>Teleostei</taxon>
        <taxon>Neoteleostei</taxon>
        <taxon>Acanthomorphata</taxon>
        <taxon>Ovalentaria</taxon>
        <taxon>Atherinomorphae</taxon>
        <taxon>Cyprinodontiformes</taxon>
        <taxon>Nothobranchiidae</taxon>
        <taxon>Nothobranchius</taxon>
    </lineage>
</organism>
<evidence type="ECO:0000313" key="1">
    <source>
        <dbReference type="EMBL" id="SBR65486.1"/>
    </source>
</evidence>
<reference evidence="1" key="1">
    <citation type="submission" date="2016-05" db="EMBL/GenBank/DDBJ databases">
        <authorList>
            <person name="Lavstsen T."/>
            <person name="Jespersen J.S."/>
        </authorList>
    </citation>
    <scope>NUCLEOTIDE SEQUENCE</scope>
    <source>
        <tissue evidence="1">Brain</tissue>
    </source>
</reference>
<name>A0A1A8N9F5_9TELE</name>
<dbReference type="AlphaFoldDB" id="A0A1A8N9F5"/>